<dbReference type="GO" id="GO:0016987">
    <property type="term" value="F:sigma factor activity"/>
    <property type="evidence" value="ECO:0007669"/>
    <property type="project" value="UniProtKB-KW"/>
</dbReference>
<evidence type="ECO:0000256" key="4">
    <source>
        <dbReference type="ARBA" id="ARBA00023125"/>
    </source>
</evidence>
<keyword evidence="5" id="KW-0804">Transcription</keyword>
<dbReference type="InterPro" id="IPR014284">
    <property type="entry name" value="RNA_pol_sigma-70_dom"/>
</dbReference>
<dbReference type="EMBL" id="PFCB01000028">
    <property type="protein sequence ID" value="PIR74199.1"/>
    <property type="molecule type" value="Genomic_DNA"/>
</dbReference>
<evidence type="ECO:0000256" key="5">
    <source>
        <dbReference type="ARBA" id="ARBA00023163"/>
    </source>
</evidence>
<name>A0A2H0TPY5_9BACT</name>
<evidence type="ECO:0000256" key="1">
    <source>
        <dbReference type="ARBA" id="ARBA00010641"/>
    </source>
</evidence>
<dbReference type="InterPro" id="IPR013249">
    <property type="entry name" value="RNA_pol_sigma70_r4_t2"/>
</dbReference>
<reference evidence="10" key="1">
    <citation type="submission" date="2017-09" db="EMBL/GenBank/DDBJ databases">
        <title>Depth-based differentiation of microbial function through sediment-hosted aquifers and enrichment of novel symbionts in the deep terrestrial subsurface.</title>
        <authorList>
            <person name="Probst A.J."/>
            <person name="Ladd B."/>
            <person name="Jarett J.K."/>
            <person name="Geller-Mcgrath D.E."/>
            <person name="Sieber C.M.K."/>
            <person name="Emerson J.B."/>
            <person name="Anantharaman K."/>
            <person name="Thomas B.C."/>
            <person name="Malmstrom R."/>
            <person name="Stieglmeier M."/>
            <person name="Klingl A."/>
            <person name="Woyke T."/>
            <person name="Ryan C.M."/>
            <person name="Banfield J.F."/>
        </authorList>
    </citation>
    <scope>NUCLEOTIDE SEQUENCE [LARGE SCALE GENOMIC DNA]</scope>
</reference>
<evidence type="ECO:0000259" key="7">
    <source>
        <dbReference type="Pfam" id="PF04542"/>
    </source>
</evidence>
<dbReference type="SUPFAM" id="SSF88946">
    <property type="entry name" value="Sigma2 domain of RNA polymerase sigma factors"/>
    <property type="match status" value="1"/>
</dbReference>
<feature type="domain" description="RNA polymerase sigma factor 70 region 4 type 2" evidence="8">
    <location>
        <begin position="135"/>
        <end position="181"/>
    </location>
</feature>
<dbReference type="Pfam" id="PF08281">
    <property type="entry name" value="Sigma70_r4_2"/>
    <property type="match status" value="1"/>
</dbReference>
<keyword evidence="6" id="KW-0175">Coiled coil</keyword>
<organism evidence="9 10">
    <name type="scientific">Candidatus Magasanikbacteria bacterium CG10_big_fil_rev_8_21_14_0_10_47_10</name>
    <dbReference type="NCBI Taxonomy" id="1974652"/>
    <lineage>
        <taxon>Bacteria</taxon>
        <taxon>Candidatus Magasanikiibacteriota</taxon>
    </lineage>
</organism>
<evidence type="ECO:0000313" key="9">
    <source>
        <dbReference type="EMBL" id="PIR74199.1"/>
    </source>
</evidence>
<dbReference type="NCBIfam" id="TIGR02937">
    <property type="entry name" value="sigma70-ECF"/>
    <property type="match status" value="1"/>
</dbReference>
<comment type="caution">
    <text evidence="9">The sequence shown here is derived from an EMBL/GenBank/DDBJ whole genome shotgun (WGS) entry which is preliminary data.</text>
</comment>
<dbReference type="PANTHER" id="PTHR43133:SF52">
    <property type="entry name" value="ECF RNA POLYMERASE SIGMA FACTOR SIGL"/>
    <property type="match status" value="1"/>
</dbReference>
<evidence type="ECO:0000256" key="6">
    <source>
        <dbReference type="SAM" id="Coils"/>
    </source>
</evidence>
<feature type="domain" description="RNA polymerase sigma-70 region 2" evidence="7">
    <location>
        <begin position="29"/>
        <end position="99"/>
    </location>
</feature>
<keyword evidence="2" id="KW-0805">Transcription regulation</keyword>
<evidence type="ECO:0000256" key="2">
    <source>
        <dbReference type="ARBA" id="ARBA00023015"/>
    </source>
</evidence>
<dbReference type="PANTHER" id="PTHR43133">
    <property type="entry name" value="RNA POLYMERASE ECF-TYPE SIGMA FACTO"/>
    <property type="match status" value="1"/>
</dbReference>
<dbReference type="Gene3D" id="1.10.1740.10">
    <property type="match status" value="1"/>
</dbReference>
<sequence length="190" mass="22672">MNKLQDTLHERRLLRAIIVKKDAQAYGEMYDKYADKMYRFILFKVSDTESAQDITSEVFMSVWNYLTVGKQKSVESISGLFYRTARNKIIDLYRERARTQQQSLDILDRDVGPAHTRQMDKVETDDEVRRLLEDMRRLKAEYQEVLMLRYIEELSIDEIAVILEKKKTHVRVLIHRSVKKLQQIHNQKYG</sequence>
<accession>A0A2H0TPY5</accession>
<dbReference type="InterPro" id="IPR039425">
    <property type="entry name" value="RNA_pol_sigma-70-like"/>
</dbReference>
<keyword evidence="4" id="KW-0238">DNA-binding</keyword>
<keyword evidence="3" id="KW-0731">Sigma factor</keyword>
<dbReference type="Gene3D" id="1.10.10.10">
    <property type="entry name" value="Winged helix-like DNA-binding domain superfamily/Winged helix DNA-binding domain"/>
    <property type="match status" value="1"/>
</dbReference>
<comment type="similarity">
    <text evidence="1">Belongs to the sigma-70 factor family. ECF subfamily.</text>
</comment>
<dbReference type="InterPro" id="IPR013325">
    <property type="entry name" value="RNA_pol_sigma_r2"/>
</dbReference>
<dbReference type="InterPro" id="IPR007627">
    <property type="entry name" value="RNA_pol_sigma70_r2"/>
</dbReference>
<evidence type="ECO:0000259" key="8">
    <source>
        <dbReference type="Pfam" id="PF08281"/>
    </source>
</evidence>
<dbReference type="InterPro" id="IPR013324">
    <property type="entry name" value="RNA_pol_sigma_r3/r4-like"/>
</dbReference>
<dbReference type="Proteomes" id="UP000230154">
    <property type="component" value="Unassembled WGS sequence"/>
</dbReference>
<evidence type="ECO:0000256" key="3">
    <source>
        <dbReference type="ARBA" id="ARBA00023082"/>
    </source>
</evidence>
<gene>
    <name evidence="9" type="ORF">COU35_04025</name>
</gene>
<dbReference type="SUPFAM" id="SSF88659">
    <property type="entry name" value="Sigma3 and sigma4 domains of RNA polymerase sigma factors"/>
    <property type="match status" value="1"/>
</dbReference>
<dbReference type="GO" id="GO:0006352">
    <property type="term" value="P:DNA-templated transcription initiation"/>
    <property type="evidence" value="ECO:0007669"/>
    <property type="project" value="InterPro"/>
</dbReference>
<dbReference type="InterPro" id="IPR036388">
    <property type="entry name" value="WH-like_DNA-bd_sf"/>
</dbReference>
<evidence type="ECO:0008006" key="11">
    <source>
        <dbReference type="Google" id="ProtNLM"/>
    </source>
</evidence>
<dbReference type="CDD" id="cd06171">
    <property type="entry name" value="Sigma70_r4"/>
    <property type="match status" value="1"/>
</dbReference>
<dbReference type="GO" id="GO:0003677">
    <property type="term" value="F:DNA binding"/>
    <property type="evidence" value="ECO:0007669"/>
    <property type="project" value="UniProtKB-KW"/>
</dbReference>
<protein>
    <recommendedName>
        <fullName evidence="11">RNA polymerase sigma factor 70 region 4 type 2 domain-containing protein</fullName>
    </recommendedName>
</protein>
<dbReference type="AlphaFoldDB" id="A0A2H0TPY5"/>
<proteinExistence type="inferred from homology"/>
<evidence type="ECO:0000313" key="10">
    <source>
        <dbReference type="Proteomes" id="UP000230154"/>
    </source>
</evidence>
<dbReference type="Pfam" id="PF04542">
    <property type="entry name" value="Sigma70_r2"/>
    <property type="match status" value="1"/>
</dbReference>
<feature type="coiled-coil region" evidence="6">
    <location>
        <begin position="82"/>
        <end position="148"/>
    </location>
</feature>